<dbReference type="AlphaFoldDB" id="A0A183I9Z6"/>
<evidence type="ECO:0000313" key="1">
    <source>
        <dbReference type="EMBL" id="VDO83581.1"/>
    </source>
</evidence>
<keyword evidence="2" id="KW-1185">Reference proteome</keyword>
<sequence length="58" mass="6513">MTVDVHLGSEGRAGMLAIVDVKKTINIEGFYSLLCNYLSRYAVPIFMHFCQDEETTGQ</sequence>
<organism evidence="3">
    <name type="scientific">Soboliphyme baturini</name>
    <dbReference type="NCBI Taxonomy" id="241478"/>
    <lineage>
        <taxon>Eukaryota</taxon>
        <taxon>Metazoa</taxon>
        <taxon>Ecdysozoa</taxon>
        <taxon>Nematoda</taxon>
        <taxon>Enoplea</taxon>
        <taxon>Dorylaimia</taxon>
        <taxon>Dioctophymatida</taxon>
        <taxon>Dioctophymatoidea</taxon>
        <taxon>Soboliphymatidae</taxon>
        <taxon>Soboliphyme</taxon>
    </lineage>
</organism>
<reference evidence="3" key="1">
    <citation type="submission" date="2016-06" db="UniProtKB">
        <authorList>
            <consortium name="WormBaseParasite"/>
        </authorList>
    </citation>
    <scope>IDENTIFICATION</scope>
</reference>
<accession>A0A183I9Z6</accession>
<dbReference type="Proteomes" id="UP000270296">
    <property type="component" value="Unassembled WGS sequence"/>
</dbReference>
<gene>
    <name evidence="1" type="ORF">SBAD_LOCUS440</name>
</gene>
<reference evidence="1 2" key="2">
    <citation type="submission" date="2018-11" db="EMBL/GenBank/DDBJ databases">
        <authorList>
            <consortium name="Pathogen Informatics"/>
        </authorList>
    </citation>
    <scope>NUCLEOTIDE SEQUENCE [LARGE SCALE GENOMIC DNA]</scope>
</reference>
<evidence type="ECO:0000313" key="3">
    <source>
        <dbReference type="WBParaSite" id="SBAD_0000046001-mRNA-1"/>
    </source>
</evidence>
<dbReference type="EMBL" id="UZAM01001129">
    <property type="protein sequence ID" value="VDO83581.1"/>
    <property type="molecule type" value="Genomic_DNA"/>
</dbReference>
<dbReference type="OrthoDB" id="288590at2759"/>
<protein>
    <submittedName>
        <fullName evidence="3">AMP-binding_C domain-containing protein</fullName>
    </submittedName>
</protein>
<evidence type="ECO:0000313" key="2">
    <source>
        <dbReference type="Proteomes" id="UP000270296"/>
    </source>
</evidence>
<name>A0A183I9Z6_9BILA</name>
<dbReference type="WBParaSite" id="SBAD_0000046001-mRNA-1">
    <property type="protein sequence ID" value="SBAD_0000046001-mRNA-1"/>
    <property type="gene ID" value="SBAD_0000046001"/>
</dbReference>
<proteinExistence type="predicted"/>